<dbReference type="Proteomes" id="UP000092321">
    <property type="component" value="Unassembled WGS sequence"/>
</dbReference>
<evidence type="ECO:0000313" key="2">
    <source>
        <dbReference type="Proteomes" id="UP000092321"/>
    </source>
</evidence>
<sequence length="257" mass="30029">MAKHEFKKCWEDESVSNNNTDELVVFKIFFIKDSVSKELICVGRNFKLYTLSSELKQTIKLFISDFTGIVCHCEIWNKNAQQSFSSSDCVVFLGLCPQKYGRFTHCKLNPSYDSVMDTDDIKLDTNGEITDLEEEEEKEYHIIIYPRKDIFATVVHVFESPITALISIAFFFHLRYVFCIRYIELNINSSKYKCFENNKFVNVDETGNKILIQLAFYLELGETEDSLAIIDQHILYKFGLKRTDFLNKKTVTMKLEQ</sequence>
<keyword evidence="2" id="KW-1185">Reference proteome</keyword>
<reference evidence="2" key="1">
    <citation type="journal article" date="2016" name="Proc. Natl. Acad. Sci. U.S.A.">
        <title>Comparative genomics of biotechnologically important yeasts.</title>
        <authorList>
            <person name="Riley R."/>
            <person name="Haridas S."/>
            <person name="Wolfe K.H."/>
            <person name="Lopes M.R."/>
            <person name="Hittinger C.T."/>
            <person name="Goeker M."/>
            <person name="Salamov A.A."/>
            <person name="Wisecaver J.H."/>
            <person name="Long T.M."/>
            <person name="Calvey C.H."/>
            <person name="Aerts A.L."/>
            <person name="Barry K.W."/>
            <person name="Choi C."/>
            <person name="Clum A."/>
            <person name="Coughlan A.Y."/>
            <person name="Deshpande S."/>
            <person name="Douglass A.P."/>
            <person name="Hanson S.J."/>
            <person name="Klenk H.-P."/>
            <person name="LaButti K.M."/>
            <person name="Lapidus A."/>
            <person name="Lindquist E.A."/>
            <person name="Lipzen A.M."/>
            <person name="Meier-Kolthoff J.P."/>
            <person name="Ohm R.A."/>
            <person name="Otillar R.P."/>
            <person name="Pangilinan J.L."/>
            <person name="Peng Y."/>
            <person name="Rokas A."/>
            <person name="Rosa C.A."/>
            <person name="Scheuner C."/>
            <person name="Sibirny A.A."/>
            <person name="Slot J.C."/>
            <person name="Stielow J.B."/>
            <person name="Sun H."/>
            <person name="Kurtzman C.P."/>
            <person name="Blackwell M."/>
            <person name="Grigoriev I.V."/>
            <person name="Jeffries T.W."/>
        </authorList>
    </citation>
    <scope>NUCLEOTIDE SEQUENCE [LARGE SCALE GENOMIC DNA]</scope>
    <source>
        <strain evidence="2">NRRL Y-1626</strain>
    </source>
</reference>
<accession>A0A1B7T7G7</accession>
<name>A0A1B7T7G7_9ASCO</name>
<proteinExistence type="predicted"/>
<protein>
    <submittedName>
        <fullName evidence="1">Uncharacterized protein</fullName>
    </submittedName>
</protein>
<dbReference type="EMBL" id="LXPE01000506">
    <property type="protein sequence ID" value="OBA24665.1"/>
    <property type="molecule type" value="Genomic_DNA"/>
</dbReference>
<organism evidence="1 2">
    <name type="scientific">Hanseniaspora valbyensis NRRL Y-1626</name>
    <dbReference type="NCBI Taxonomy" id="766949"/>
    <lineage>
        <taxon>Eukaryota</taxon>
        <taxon>Fungi</taxon>
        <taxon>Dikarya</taxon>
        <taxon>Ascomycota</taxon>
        <taxon>Saccharomycotina</taxon>
        <taxon>Saccharomycetes</taxon>
        <taxon>Saccharomycodales</taxon>
        <taxon>Saccharomycodaceae</taxon>
        <taxon>Hanseniaspora</taxon>
    </lineage>
</organism>
<comment type="caution">
    <text evidence="1">The sequence shown here is derived from an EMBL/GenBank/DDBJ whole genome shotgun (WGS) entry which is preliminary data.</text>
</comment>
<dbReference type="AlphaFoldDB" id="A0A1B7T7G7"/>
<gene>
    <name evidence="1" type="ORF">HANVADRAFT_4520</name>
</gene>
<evidence type="ECO:0000313" key="1">
    <source>
        <dbReference type="EMBL" id="OBA24665.1"/>
    </source>
</evidence>